<dbReference type="InterPro" id="IPR010131">
    <property type="entry name" value="MdtP/NodT-like"/>
</dbReference>
<dbReference type="Gene3D" id="1.20.1600.10">
    <property type="entry name" value="Outer membrane efflux proteins (OEP)"/>
    <property type="match status" value="1"/>
</dbReference>
<dbReference type="Proteomes" id="UP000243887">
    <property type="component" value="Unassembled WGS sequence"/>
</dbReference>
<comment type="similarity">
    <text evidence="1">Belongs to the outer membrane factor (OMF) (TC 1.B.17) family.</text>
</comment>
<evidence type="ECO:0000313" key="3">
    <source>
        <dbReference type="EMBL" id="SFJ72173.1"/>
    </source>
</evidence>
<organism evidence="3 4">
    <name type="scientific">Myroides guanonis</name>
    <dbReference type="NCBI Taxonomy" id="1150112"/>
    <lineage>
        <taxon>Bacteria</taxon>
        <taxon>Pseudomonadati</taxon>
        <taxon>Bacteroidota</taxon>
        <taxon>Flavobacteriia</taxon>
        <taxon>Flavobacteriales</taxon>
        <taxon>Flavobacteriaceae</taxon>
        <taxon>Myroides</taxon>
    </lineage>
</organism>
<gene>
    <name evidence="3" type="ORF">SAMN04487893_11442</name>
</gene>
<dbReference type="SUPFAM" id="SSF56954">
    <property type="entry name" value="Outer membrane efflux proteins (OEP)"/>
    <property type="match status" value="1"/>
</dbReference>
<dbReference type="InterPro" id="IPR003423">
    <property type="entry name" value="OMP_efflux"/>
</dbReference>
<dbReference type="OrthoDB" id="9791261at2"/>
<name>A0A1I3TNY7_9FLAO</name>
<dbReference type="PANTHER" id="PTHR30203:SF24">
    <property type="entry name" value="BLR4935 PROTEIN"/>
    <property type="match status" value="1"/>
</dbReference>
<evidence type="ECO:0000256" key="1">
    <source>
        <dbReference type="ARBA" id="ARBA00007613"/>
    </source>
</evidence>
<accession>A0A1I3TNY7</accession>
<evidence type="ECO:0000313" key="4">
    <source>
        <dbReference type="Proteomes" id="UP000243887"/>
    </source>
</evidence>
<sequence length="427" mass="49091">MKNEKVILMIVLFTISLHSLAQSKGDKIYKDISYSQFLEQMIQNNLSYAVEKYKLPIADAELYASRIVADPELNVKWVDNGDKQLKSGYGFEAEVGWEIALSGKRKARTNLAKNELARTEFEVRAFFEELRAQATIQYAEAIKNKMIEEIQSNSYKAMVDLAKSDSLRFQLGQISKVESIQSNLEAKSMRLEWKNASTEWFNSLEELKVFLGDSEKHSIYLPKGNLENATRMFEIESLLEQAPYLRSDYLAVKQQQLVAEADIKRAKAERAIDLGLSMGIESDTFFNDVIVPRPEGTLVTFGLTIPLKFSNAKNSEFKIAKINEEQAKLENQLALQEMNKEIVQAFRNYNNRLEQKELFEKEMLEQAKEVLDGRLYSYKRGSSSLLELLEAQRVYNETQQNYVETLFESITALVQLERTVGIWDIEL</sequence>
<feature type="coiled-coil region" evidence="2">
    <location>
        <begin position="312"/>
        <end position="339"/>
    </location>
</feature>
<dbReference type="PANTHER" id="PTHR30203">
    <property type="entry name" value="OUTER MEMBRANE CATION EFFLUX PROTEIN"/>
    <property type="match status" value="1"/>
</dbReference>
<evidence type="ECO:0000256" key="2">
    <source>
        <dbReference type="SAM" id="Coils"/>
    </source>
</evidence>
<dbReference type="EMBL" id="FORU01000014">
    <property type="protein sequence ID" value="SFJ72173.1"/>
    <property type="molecule type" value="Genomic_DNA"/>
</dbReference>
<proteinExistence type="inferred from homology"/>
<dbReference type="STRING" id="1150112.SAMN04487893_11442"/>
<dbReference type="AlphaFoldDB" id="A0A1I3TNY7"/>
<protein>
    <submittedName>
        <fullName evidence="3">Outer membrane protein, cobalt-zinc-cadmium efflux system</fullName>
    </submittedName>
</protein>
<dbReference type="Pfam" id="PF02321">
    <property type="entry name" value="OEP"/>
    <property type="match status" value="1"/>
</dbReference>
<keyword evidence="2" id="KW-0175">Coiled coil</keyword>
<dbReference type="GO" id="GO:0015562">
    <property type="term" value="F:efflux transmembrane transporter activity"/>
    <property type="evidence" value="ECO:0007669"/>
    <property type="project" value="InterPro"/>
</dbReference>
<dbReference type="RefSeq" id="WP_090680275.1">
    <property type="nucleotide sequence ID" value="NZ_FORU01000014.1"/>
</dbReference>
<keyword evidence="4" id="KW-1185">Reference proteome</keyword>
<reference evidence="4" key="1">
    <citation type="submission" date="2016-10" db="EMBL/GenBank/DDBJ databases">
        <authorList>
            <person name="Varghese N."/>
            <person name="Submissions S."/>
        </authorList>
    </citation>
    <scope>NUCLEOTIDE SEQUENCE [LARGE SCALE GENOMIC DNA]</scope>
    <source>
        <strain evidence="4">DSM 26542</strain>
    </source>
</reference>